<feature type="transmembrane region" description="Helical" evidence="1">
    <location>
        <begin position="21"/>
        <end position="44"/>
    </location>
</feature>
<dbReference type="Pfam" id="PF25853">
    <property type="entry name" value="DUF6311_C"/>
    <property type="match status" value="1"/>
</dbReference>
<dbReference type="InterPro" id="IPR046278">
    <property type="entry name" value="DUF6311"/>
</dbReference>
<feature type="transmembrane region" description="Helical" evidence="1">
    <location>
        <begin position="313"/>
        <end position="333"/>
    </location>
</feature>
<evidence type="ECO:0000256" key="1">
    <source>
        <dbReference type="SAM" id="Phobius"/>
    </source>
</evidence>
<dbReference type="InterPro" id="IPR058671">
    <property type="entry name" value="DUF6311_C"/>
</dbReference>
<name>A0A7Y4MU84_MYXXA</name>
<dbReference type="Proteomes" id="UP000533080">
    <property type="component" value="Unassembled WGS sequence"/>
</dbReference>
<evidence type="ECO:0000259" key="3">
    <source>
        <dbReference type="Pfam" id="PF25853"/>
    </source>
</evidence>
<feature type="transmembrane region" description="Helical" evidence="1">
    <location>
        <begin position="244"/>
        <end position="266"/>
    </location>
</feature>
<feature type="transmembrane region" description="Helical" evidence="1">
    <location>
        <begin position="395"/>
        <end position="414"/>
    </location>
</feature>
<feature type="transmembrane region" description="Helical" evidence="1">
    <location>
        <begin position="345"/>
        <end position="365"/>
    </location>
</feature>
<feature type="transmembrane region" description="Helical" evidence="1">
    <location>
        <begin position="273"/>
        <end position="293"/>
    </location>
</feature>
<keyword evidence="1" id="KW-1133">Transmembrane helix</keyword>
<keyword evidence="1" id="KW-0812">Transmembrane</keyword>
<evidence type="ECO:0000259" key="2">
    <source>
        <dbReference type="Pfam" id="PF19830"/>
    </source>
</evidence>
<dbReference type="Pfam" id="PF19830">
    <property type="entry name" value="DUF6311"/>
    <property type="match status" value="1"/>
</dbReference>
<proteinExistence type="predicted"/>
<sequence>MPSMRPALPERLRRILDTVASFVVAHAGPLGAAGVGLLAFLAIYGPAALNPTRLSWLIRDDFSQHLLGWLFFRNEPLRFPLGAIDGYLHPLGTTLGYMDAIPWVALLLRPFSSLLPADFQYIGPWMCLCLMLQGAASAWVARRMGATVPQQWMVGALLVLSPTLLARMSMAHEALCAHWAIVLLVGLSLIPQRDAREAKQALGIALALCVFAAGVHPVITAMVLPLALALCMRTALERRLPWRWPLLGAVVNVGVVLVLFYVLGYLGTVRTLGAGAFGGFSADLLAFVNPMGYRESWSRFLGALPRQGAQYEGFGYLGLGVLFALWAALILFVRDAPLVARQWRRLVPVGLVALGLGFFALSSRITLQGELIADLTGLYAPVMRWVEPFRSSGRFVWPLYYLVALGSALALIRLPRSTVAPSLLALALVLQAFDVNLGRGHQATEGPAWNTQPSEALREAAVGRKHLVLYPPQMHDGSGRGCRAGPMDFHRWAYRAYLLGLTFNSGYVARLDDARAQPYCLGLDDDIRAGKLDPETIYLSIPQRLHEFRAIRGTRCVQEERLWICVLEQAPASPLEHASP</sequence>
<reference evidence="4 5" key="1">
    <citation type="submission" date="2020-05" db="EMBL/GenBank/DDBJ databases">
        <authorList>
            <person name="Whitworth D."/>
        </authorList>
    </citation>
    <scope>NUCLEOTIDE SEQUENCE [LARGE SCALE GENOMIC DNA]</scope>
    <source>
        <strain evidence="4 5">AM005</strain>
    </source>
</reference>
<feature type="transmembrane region" description="Helical" evidence="1">
    <location>
        <begin position="122"/>
        <end position="141"/>
    </location>
</feature>
<evidence type="ECO:0000313" key="4">
    <source>
        <dbReference type="EMBL" id="NOJ82931.1"/>
    </source>
</evidence>
<feature type="transmembrane region" description="Helical" evidence="1">
    <location>
        <begin position="171"/>
        <end position="190"/>
    </location>
</feature>
<gene>
    <name evidence="4" type="ORF">HNV28_32225</name>
</gene>
<feature type="transmembrane region" description="Helical" evidence="1">
    <location>
        <begin position="202"/>
        <end position="224"/>
    </location>
</feature>
<dbReference type="AlphaFoldDB" id="A0A7Y4MU84"/>
<accession>A0A7Y4MU84</accession>
<feature type="domain" description="DUF6311" evidence="2">
    <location>
        <begin position="35"/>
        <end position="435"/>
    </location>
</feature>
<dbReference type="EMBL" id="JABFNT010000153">
    <property type="protein sequence ID" value="NOJ82931.1"/>
    <property type="molecule type" value="Genomic_DNA"/>
</dbReference>
<protein>
    <recommendedName>
        <fullName evidence="6">Lipoprotein</fullName>
    </recommendedName>
</protein>
<comment type="caution">
    <text evidence="4">The sequence shown here is derived from an EMBL/GenBank/DDBJ whole genome shotgun (WGS) entry which is preliminary data.</text>
</comment>
<keyword evidence="1" id="KW-0472">Membrane</keyword>
<organism evidence="4 5">
    <name type="scientific">Myxococcus xanthus</name>
    <dbReference type="NCBI Taxonomy" id="34"/>
    <lineage>
        <taxon>Bacteria</taxon>
        <taxon>Pseudomonadati</taxon>
        <taxon>Myxococcota</taxon>
        <taxon>Myxococcia</taxon>
        <taxon>Myxococcales</taxon>
        <taxon>Cystobacterineae</taxon>
        <taxon>Myxococcaceae</taxon>
        <taxon>Myxococcus</taxon>
    </lineage>
</organism>
<evidence type="ECO:0000313" key="5">
    <source>
        <dbReference type="Proteomes" id="UP000533080"/>
    </source>
</evidence>
<feature type="domain" description="DUF6311" evidence="3">
    <location>
        <begin position="457"/>
        <end position="566"/>
    </location>
</feature>
<evidence type="ECO:0008006" key="6">
    <source>
        <dbReference type="Google" id="ProtNLM"/>
    </source>
</evidence>